<evidence type="ECO:0000313" key="1">
    <source>
        <dbReference type="EMBL" id="GMH50540.1"/>
    </source>
</evidence>
<proteinExistence type="predicted"/>
<organism evidence="1 2">
    <name type="scientific">Triparma laevis f. longispina</name>
    <dbReference type="NCBI Taxonomy" id="1714387"/>
    <lineage>
        <taxon>Eukaryota</taxon>
        <taxon>Sar</taxon>
        <taxon>Stramenopiles</taxon>
        <taxon>Ochrophyta</taxon>
        <taxon>Bolidophyceae</taxon>
        <taxon>Parmales</taxon>
        <taxon>Triparmaceae</taxon>
        <taxon>Triparma</taxon>
    </lineage>
</organism>
<dbReference type="EMBL" id="BRXW01000396">
    <property type="protein sequence ID" value="GMH50540.1"/>
    <property type="molecule type" value="Genomic_DNA"/>
</dbReference>
<comment type="caution">
    <text evidence="1">The sequence shown here is derived from an EMBL/GenBank/DDBJ whole genome shotgun (WGS) entry which is preliminary data.</text>
</comment>
<keyword evidence="2" id="KW-1185">Reference proteome</keyword>
<reference evidence="2" key="1">
    <citation type="journal article" date="2023" name="Commun. Biol.">
        <title>Genome analysis of Parmales, the sister group of diatoms, reveals the evolutionary specialization of diatoms from phago-mixotrophs to photoautotrophs.</title>
        <authorList>
            <person name="Ban H."/>
            <person name="Sato S."/>
            <person name="Yoshikawa S."/>
            <person name="Yamada K."/>
            <person name="Nakamura Y."/>
            <person name="Ichinomiya M."/>
            <person name="Sato N."/>
            <person name="Blanc-Mathieu R."/>
            <person name="Endo H."/>
            <person name="Kuwata A."/>
            <person name="Ogata H."/>
        </authorList>
    </citation>
    <scope>NUCLEOTIDE SEQUENCE [LARGE SCALE GENOMIC DNA]</scope>
    <source>
        <strain evidence="2">NIES 3700</strain>
    </source>
</reference>
<dbReference type="AlphaFoldDB" id="A0A9W7DQF1"/>
<dbReference type="Proteomes" id="UP001165122">
    <property type="component" value="Unassembled WGS sequence"/>
</dbReference>
<name>A0A9W7DQF1_9STRA</name>
<accession>A0A9W7DQF1</accession>
<dbReference type="OrthoDB" id="204452at2759"/>
<protein>
    <submittedName>
        <fullName evidence="1">Uncharacterized protein</fullName>
    </submittedName>
</protein>
<sequence>MNRLILNLSKQNALMNPEAAKAVQSALGMGIGGIEIVRSDAEESHLLTLLSSSPSPPSPLPIYLKIGYTSTGSNMLHSPEFISHEINTSPIVKSGREVIPVIHNLEEGKRDRDLKEFEEVVKICVGSFDEITKKTKNTPSYGLSSNGLGLSISHPLHLSLETFLNHSTSSFTHLFFPYNPIETTSISQIPKDKSFKTIAFRPLTGYPDGGVGEGVGLRFLDYDIRGGMTMDMKGVGEEYNSALKLALGHFDAEYLTIESGERTLTPEERETLDGCKLLRSLILSEDRSLDSIRSFQSYEKNLTQNIIPLIHENFEELDEESTEVLAGFFMEHANAVRWYSARETRRLMRVGGDDGMQREHYVEENESLQSYAVRFCLEEVDCVSVGVTRGTYLKEFEEIFKKV</sequence>
<evidence type="ECO:0000313" key="2">
    <source>
        <dbReference type="Proteomes" id="UP001165122"/>
    </source>
</evidence>
<gene>
    <name evidence="1" type="ORF">TrLO_g14008</name>
</gene>